<dbReference type="GO" id="GO:0006310">
    <property type="term" value="P:DNA recombination"/>
    <property type="evidence" value="ECO:0007669"/>
    <property type="project" value="UniProtKB-KW"/>
</dbReference>
<evidence type="ECO:0000256" key="5">
    <source>
        <dbReference type="ARBA" id="ARBA00023172"/>
    </source>
</evidence>
<comment type="function">
    <text evidence="1">Involved in DNA recombination.</text>
</comment>
<name>A0A1U7JHG8_9HYPH</name>
<evidence type="ECO:0000256" key="6">
    <source>
        <dbReference type="SAM" id="MobiDB-lite"/>
    </source>
</evidence>
<dbReference type="Proteomes" id="UP000185783">
    <property type="component" value="Unassembled WGS sequence"/>
</dbReference>
<sequence length="424" mass="46782">MVLAAESFYVCFMLHDIVTSLASLPVSFEQLVATAVFFGGLLALWAAFRARRRAGLAERESALATRRAEEMEAMLAQLAKSQSEMTGRMQTMAEIFGSRQADLLRVVNERLDGVGKSLGSSMLQSSKHTHESLQAVHERLALLDQAQKTMGDLAGEVTGLRQVLSDKQSRGAFGQGRMEAIIEDALAPSNYSFQAVLSNNARPDCLIHMPSGAPPLVIDAKFPLEAFEALQQANSVEENKQAAARFRKDIAKHIDDISQKYLINGETQETALMFVPSESVFAHIYEHFEDLVQRAYKARVVIVSPSLLMLSVQVVQSVLRDARMREQAHVIQKEVARLMEDVGRLTERAGKLQSHFSQTSRDLDQVMISSDKIQKRGQVIVDLGLGAGDDTANSEGSVKPQRGSVAGRPLDEDELPSFFESYRT</sequence>
<gene>
    <name evidence="8" type="ORF">A3843_07140</name>
</gene>
<keyword evidence="7" id="KW-1133">Transmembrane helix</keyword>
<accession>A0A1U7JHG8</accession>
<protein>
    <recommendedName>
        <fullName evidence="3">DNA recombination protein RmuC homolog</fullName>
    </recommendedName>
</protein>
<feature type="transmembrane region" description="Helical" evidence="7">
    <location>
        <begin position="31"/>
        <end position="48"/>
    </location>
</feature>
<evidence type="ECO:0000313" key="8">
    <source>
        <dbReference type="EMBL" id="OKL44190.1"/>
    </source>
</evidence>
<keyword evidence="5" id="KW-0233">DNA recombination</keyword>
<evidence type="ECO:0000256" key="1">
    <source>
        <dbReference type="ARBA" id="ARBA00003416"/>
    </source>
</evidence>
<reference evidence="8 9" key="1">
    <citation type="submission" date="2016-03" db="EMBL/GenBank/DDBJ databases">
        <title>Genome sequence of Nesiotobacter sp. nov., a moderately halophilic alphaproteobacterium isolated from the Yellow Sea, China.</title>
        <authorList>
            <person name="Zhang G."/>
            <person name="Zhang R."/>
        </authorList>
    </citation>
    <scope>NUCLEOTIDE SEQUENCE [LARGE SCALE GENOMIC DNA]</scope>
    <source>
        <strain evidence="8 9">WB1-6</strain>
    </source>
</reference>
<proteinExistence type="inferred from homology"/>
<dbReference type="PANTHER" id="PTHR30563:SF0">
    <property type="entry name" value="DNA RECOMBINATION PROTEIN RMUC"/>
    <property type="match status" value="1"/>
</dbReference>
<dbReference type="PANTHER" id="PTHR30563">
    <property type="entry name" value="DNA RECOMBINATION PROTEIN RMUC"/>
    <property type="match status" value="1"/>
</dbReference>
<evidence type="ECO:0000256" key="4">
    <source>
        <dbReference type="ARBA" id="ARBA00023054"/>
    </source>
</evidence>
<keyword evidence="7" id="KW-0812">Transmembrane</keyword>
<evidence type="ECO:0000256" key="3">
    <source>
        <dbReference type="ARBA" id="ARBA00021840"/>
    </source>
</evidence>
<organism evidence="8 9">
    <name type="scientific">Pseudovibrio exalbescens</name>
    <dbReference type="NCBI Taxonomy" id="197461"/>
    <lineage>
        <taxon>Bacteria</taxon>
        <taxon>Pseudomonadati</taxon>
        <taxon>Pseudomonadota</taxon>
        <taxon>Alphaproteobacteria</taxon>
        <taxon>Hyphomicrobiales</taxon>
        <taxon>Stappiaceae</taxon>
        <taxon>Pseudovibrio</taxon>
    </lineage>
</organism>
<keyword evidence="4" id="KW-0175">Coiled coil</keyword>
<evidence type="ECO:0000256" key="2">
    <source>
        <dbReference type="ARBA" id="ARBA00009840"/>
    </source>
</evidence>
<dbReference type="EMBL" id="LVVZ01000014">
    <property type="protein sequence ID" value="OKL44190.1"/>
    <property type="molecule type" value="Genomic_DNA"/>
</dbReference>
<keyword evidence="7" id="KW-0472">Membrane</keyword>
<dbReference type="RefSeq" id="WP_028481788.1">
    <property type="nucleotide sequence ID" value="NZ_LVVZ01000014.1"/>
</dbReference>
<comment type="caution">
    <text evidence="8">The sequence shown here is derived from an EMBL/GenBank/DDBJ whole genome shotgun (WGS) entry which is preliminary data.</text>
</comment>
<feature type="region of interest" description="Disordered" evidence="6">
    <location>
        <begin position="390"/>
        <end position="424"/>
    </location>
</feature>
<comment type="similarity">
    <text evidence="2">Belongs to the RmuC family.</text>
</comment>
<keyword evidence="9" id="KW-1185">Reference proteome</keyword>
<evidence type="ECO:0000313" key="9">
    <source>
        <dbReference type="Proteomes" id="UP000185783"/>
    </source>
</evidence>
<dbReference type="InterPro" id="IPR003798">
    <property type="entry name" value="DNA_recombination_RmuC"/>
</dbReference>
<dbReference type="AlphaFoldDB" id="A0A1U7JHG8"/>
<evidence type="ECO:0000256" key="7">
    <source>
        <dbReference type="SAM" id="Phobius"/>
    </source>
</evidence>
<dbReference type="Pfam" id="PF02646">
    <property type="entry name" value="RmuC"/>
    <property type="match status" value="1"/>
</dbReference>
<dbReference type="STRING" id="197461.A3843_07140"/>